<dbReference type="EMBL" id="CP001998">
    <property type="protein sequence ID" value="ADE54247.1"/>
    <property type="molecule type" value="Genomic_DNA"/>
</dbReference>
<evidence type="ECO:0000313" key="4">
    <source>
        <dbReference type="Proteomes" id="UP000000925"/>
    </source>
</evidence>
<keyword evidence="1" id="KW-0812">Transmembrane</keyword>
<dbReference type="OrthoDB" id="5393446at2"/>
<evidence type="ECO:0000313" key="3">
    <source>
        <dbReference type="EMBL" id="ADE54247.1"/>
    </source>
</evidence>
<feature type="domain" description="DUF4350" evidence="2">
    <location>
        <begin position="43"/>
        <end position="258"/>
    </location>
</feature>
<organism evidence="3 4">
    <name type="scientific">Coraliomargarita akajimensis (strain DSM 45221 / IAM 15411 / JCM 23193 / KCTC 12865 / 04OKA010-24)</name>
    <dbReference type="NCBI Taxonomy" id="583355"/>
    <lineage>
        <taxon>Bacteria</taxon>
        <taxon>Pseudomonadati</taxon>
        <taxon>Verrucomicrobiota</taxon>
        <taxon>Opitutia</taxon>
        <taxon>Puniceicoccales</taxon>
        <taxon>Coraliomargaritaceae</taxon>
        <taxon>Coraliomargarita</taxon>
    </lineage>
</organism>
<keyword evidence="1" id="KW-0472">Membrane</keyword>
<keyword evidence="1" id="KW-1133">Transmembrane helix</keyword>
<protein>
    <recommendedName>
        <fullName evidence="2">DUF4350 domain-containing protein</fullName>
    </recommendedName>
</protein>
<sequence>MRGRWFSLALLVFACVALFGGLTWLVQMRFESGEVYPRGSSLRADPLGSKALYASFEALESIEVSRNFVPFDQLEQLEPDASVLLLNLHGAGMHGLVQNERIERFVEQGGRLVCALNANTVAYKYLTEEDEDRDTSDEMREPVDDREQAVFKRKAKERTERFWAGLNLIHGEHEGGDAEIADAALVTDLPPRIPWREGGAIVDFETDVWTVLYEVEGEAVVVERAYGAGSVLVLTDDYLFSNEALLKHRYPELLAWLVGAQVQVIFDETHLGVSQRTGVSTLMRRYRLNGFMLALGCLMLLLVWRGGAPLLPAYRSLARRNIVRSEHSTEAGLSDLIRRSVPAGQLPEEAFRHWKASCIRTAADEAYYAAELRDIEALLREVRQTPDRKRKPMDVHFKIESILNRKKRRRL</sequence>
<evidence type="ECO:0000256" key="1">
    <source>
        <dbReference type="SAM" id="Phobius"/>
    </source>
</evidence>
<dbReference type="SUPFAM" id="SSF52317">
    <property type="entry name" value="Class I glutamine amidotransferase-like"/>
    <property type="match status" value="1"/>
</dbReference>
<dbReference type="InterPro" id="IPR025646">
    <property type="entry name" value="DUF4350"/>
</dbReference>
<reference evidence="3 4" key="1">
    <citation type="journal article" date="2010" name="Stand. Genomic Sci.">
        <title>Complete genome sequence of Coraliomargarita akajimensis type strain (04OKA010-24).</title>
        <authorList>
            <person name="Mavromatis K."/>
            <person name="Abt B."/>
            <person name="Brambilla E."/>
            <person name="Lapidus A."/>
            <person name="Copeland A."/>
            <person name="Deshpande S."/>
            <person name="Nolan M."/>
            <person name="Lucas S."/>
            <person name="Tice H."/>
            <person name="Cheng J.F."/>
            <person name="Han C."/>
            <person name="Detter J.C."/>
            <person name="Woyke T."/>
            <person name="Goodwin L."/>
            <person name="Pitluck S."/>
            <person name="Held B."/>
            <person name="Brettin T."/>
            <person name="Tapia R."/>
            <person name="Ivanova N."/>
            <person name="Mikhailova N."/>
            <person name="Pati A."/>
            <person name="Liolios K."/>
            <person name="Chen A."/>
            <person name="Palaniappan K."/>
            <person name="Land M."/>
            <person name="Hauser L."/>
            <person name="Chang Y.J."/>
            <person name="Jeffries C.D."/>
            <person name="Rohde M."/>
            <person name="Goker M."/>
            <person name="Bristow J."/>
            <person name="Eisen J.A."/>
            <person name="Markowitz V."/>
            <person name="Hugenholtz P."/>
            <person name="Klenk H.P."/>
            <person name="Kyrpides N.C."/>
        </authorList>
    </citation>
    <scope>NUCLEOTIDE SEQUENCE [LARGE SCALE GENOMIC DNA]</scope>
    <source>
        <strain evidence="4">DSM 45221 / IAM 15411 / JCM 23193 / KCTC 12865</strain>
    </source>
</reference>
<dbReference type="PROSITE" id="PS51257">
    <property type="entry name" value="PROKAR_LIPOPROTEIN"/>
    <property type="match status" value="1"/>
</dbReference>
<dbReference type="InterPro" id="IPR029062">
    <property type="entry name" value="Class_I_gatase-like"/>
</dbReference>
<dbReference type="KEGG" id="caa:Caka_1227"/>
<dbReference type="eggNOG" id="COG5414">
    <property type="taxonomic scope" value="Bacteria"/>
</dbReference>
<dbReference type="Pfam" id="PF14258">
    <property type="entry name" value="DUF4350"/>
    <property type="match status" value="1"/>
</dbReference>
<dbReference type="Proteomes" id="UP000000925">
    <property type="component" value="Chromosome"/>
</dbReference>
<proteinExistence type="predicted"/>
<name>D5EII1_CORAD</name>
<dbReference type="HOGENOM" id="CLU_668538_0_0_0"/>
<dbReference type="RefSeq" id="WP_013042969.1">
    <property type="nucleotide sequence ID" value="NC_014008.1"/>
</dbReference>
<keyword evidence="4" id="KW-1185">Reference proteome</keyword>
<feature type="transmembrane region" description="Helical" evidence="1">
    <location>
        <begin position="291"/>
        <end position="314"/>
    </location>
</feature>
<evidence type="ECO:0000259" key="2">
    <source>
        <dbReference type="Pfam" id="PF14258"/>
    </source>
</evidence>
<accession>D5EII1</accession>
<dbReference type="AlphaFoldDB" id="D5EII1"/>
<dbReference type="STRING" id="583355.Caka_1227"/>
<gene>
    <name evidence="3" type="ordered locus">Caka_1227</name>
</gene>